<protein>
    <submittedName>
        <fullName evidence="1">ORF3 protein</fullName>
    </submittedName>
</protein>
<geneLocation type="plasmid" evidence="1">
    <name>pOg32</name>
</geneLocation>
<name>P71457_OENOE</name>
<gene>
    <name evidence="1" type="primary">ORF3</name>
    <name evidence="2" type="ORF">ATX59_09530</name>
    <name evidence="3" type="ORF">ATX59_09545</name>
</gene>
<evidence type="ECO:0000313" key="3">
    <source>
        <dbReference type="EMBL" id="OIM20299.1"/>
    </source>
</evidence>
<keyword evidence="1" id="KW-0614">Plasmid</keyword>
<reference evidence="2 4" key="2">
    <citation type="journal article" date="2016" name="BMC Genomics">
        <title>Consensus pan-genome assembly of the specialised wine bacterium Oenococcus oeni.</title>
        <authorList>
            <person name="Sternes P.R."/>
            <person name="Borneman A.R."/>
        </authorList>
    </citation>
    <scope>NUCLEOTIDE SEQUENCE [LARGE SCALE GENOMIC DNA]</scope>
    <source>
        <strain evidence="2 4">AWRIB661</strain>
    </source>
</reference>
<evidence type="ECO:0000313" key="1">
    <source>
        <dbReference type="EMBL" id="CAA60156.1"/>
    </source>
</evidence>
<evidence type="ECO:0000313" key="4">
    <source>
        <dbReference type="Proteomes" id="UP000181728"/>
    </source>
</evidence>
<sequence>MIDKTRYLHPIERLEAVKKLDEEIAKEKDLSVETSKDDVDLNSMSHTQKVSILKIKRDRVARRNLNDETFDKDKYNFFRVWKVLEEKFSKKEIEKTKKRLEELPKGKTITITLSNYNGADHFLFCRYGIDTTQLWRWSPDEELEAYEELVKETSKII</sequence>
<dbReference type="EMBL" id="MLOK01000072">
    <property type="protein sequence ID" value="OIM20299.1"/>
    <property type="molecule type" value="Genomic_DNA"/>
</dbReference>
<proteinExistence type="predicted"/>
<dbReference type="Proteomes" id="UP000181728">
    <property type="component" value="Unassembled WGS sequence"/>
</dbReference>
<organism evidence="1">
    <name type="scientific">Oenococcus oeni</name>
    <name type="common">Leuconostoc oenos</name>
    <dbReference type="NCBI Taxonomy" id="1247"/>
    <lineage>
        <taxon>Bacteria</taxon>
        <taxon>Bacillati</taxon>
        <taxon>Bacillota</taxon>
        <taxon>Bacilli</taxon>
        <taxon>Lactobacillales</taxon>
        <taxon>Lactobacillaceae</taxon>
        <taxon>Oenococcus</taxon>
    </lineage>
</organism>
<dbReference type="AlphaFoldDB" id="P71457"/>
<dbReference type="RefSeq" id="WP_010989323.1">
    <property type="nucleotide sequence ID" value="NC_003201.1"/>
</dbReference>
<accession>P71457</accession>
<reference evidence="1" key="1">
    <citation type="journal article" date="1996" name="Plasmid">
        <title>Nucleotide sequence analysis of pOg32, a cryptic plasmid from Leuconostoc oenos.</title>
        <authorList>
            <person name="Brito L."/>
            <person name="Vieira G."/>
            <person name="Santos M.A."/>
            <person name="Paveia H."/>
        </authorList>
    </citation>
    <scope>NUCLEOTIDE SEQUENCE</scope>
    <source>
        <strain evidence="1">BOg32</strain>
        <plasmid evidence="1">pOg32</plasmid>
    </source>
</reference>
<evidence type="ECO:0000313" key="2">
    <source>
        <dbReference type="EMBL" id="OIM20296.1"/>
    </source>
</evidence>
<dbReference type="EMBL" id="MLOK01000072">
    <property type="protein sequence ID" value="OIM20296.1"/>
    <property type="molecule type" value="Genomic_DNA"/>
</dbReference>
<dbReference type="EMBL" id="X86402">
    <property type="protein sequence ID" value="CAA60156.1"/>
    <property type="molecule type" value="Genomic_DNA"/>
</dbReference>